<dbReference type="InterPro" id="IPR011042">
    <property type="entry name" value="6-blade_b-propeller_TolB-like"/>
</dbReference>
<proteinExistence type="inferred from homology"/>
<feature type="binding site" evidence="3">
    <location>
        <position position="95"/>
    </location>
    <ligand>
        <name>substrate</name>
    </ligand>
</feature>
<reference evidence="6" key="1">
    <citation type="submission" date="2018-09" db="EMBL/GenBank/DDBJ databases">
        <title>Acidovorax cavernicola nov. sp. isolated from Gruta de las Maravillas (Aracena, Spain).</title>
        <authorList>
            <person name="Jurado V."/>
            <person name="Gutierrez-Patricio S."/>
            <person name="Gonzalez-Pimentel J.L."/>
            <person name="Miller A.Z."/>
            <person name="Laiz L."/>
            <person name="Saiz-Jimenez C."/>
        </authorList>
    </citation>
    <scope>NUCLEOTIDE SEQUENCE [LARGE SCALE GENOMIC DNA]</scope>
    <source>
        <strain evidence="6">1011MAR3C25</strain>
    </source>
</reference>
<dbReference type="GO" id="GO:0004341">
    <property type="term" value="F:gluconolactonase activity"/>
    <property type="evidence" value="ECO:0007669"/>
    <property type="project" value="TreeGrafter"/>
</dbReference>
<comment type="similarity">
    <text evidence="1">Belongs to the SMP-30/CGR1 family.</text>
</comment>
<evidence type="ECO:0000313" key="6">
    <source>
        <dbReference type="Proteomes" id="UP000284202"/>
    </source>
</evidence>
<gene>
    <name evidence="5" type="ORF">D3P04_18745</name>
</gene>
<dbReference type="GO" id="GO:0005509">
    <property type="term" value="F:calcium ion binding"/>
    <property type="evidence" value="ECO:0007669"/>
    <property type="project" value="TreeGrafter"/>
</dbReference>
<dbReference type="Proteomes" id="UP000284202">
    <property type="component" value="Unassembled WGS sequence"/>
</dbReference>
<keyword evidence="3" id="KW-0479">Metal-binding</keyword>
<dbReference type="InterPro" id="IPR005511">
    <property type="entry name" value="SMP-30"/>
</dbReference>
<dbReference type="Pfam" id="PF08450">
    <property type="entry name" value="SGL"/>
    <property type="match status" value="1"/>
</dbReference>
<comment type="caution">
    <text evidence="5">The sequence shown here is derived from an EMBL/GenBank/DDBJ whole genome shotgun (WGS) entry which is preliminary data.</text>
</comment>
<evidence type="ECO:0000256" key="3">
    <source>
        <dbReference type="PIRSR" id="PIRSR605511-2"/>
    </source>
</evidence>
<evidence type="ECO:0000259" key="4">
    <source>
        <dbReference type="Pfam" id="PF08450"/>
    </source>
</evidence>
<evidence type="ECO:0000256" key="2">
    <source>
        <dbReference type="PIRSR" id="PIRSR605511-1"/>
    </source>
</evidence>
<evidence type="ECO:0000256" key="1">
    <source>
        <dbReference type="ARBA" id="ARBA00008853"/>
    </source>
</evidence>
<sequence>MAEIHDERICELGEGPLWHPERGQYFWFDILGCRLLSRDQGFAREWRFGQMASAAGWVDRDHLLIAHEQGLGLLDLTSGELEPAAAIEADCPETRSNDGRADRQGGFWFGTMGKGAEPGAGAVYRYYRGEIRRVVDRITIPNAICFSPAGETAYFADTKEQKIWTQPLDPQGWPRDERRLFLDCGPLGLSPDGAVTDCEGALWVACWGAGAVIRFGPDGRQKDRLGVGGRHSSCPAFGGAELDEMLVTTAREGIEHPDAAQGVTYLVRPSVKGLPEPRVIL</sequence>
<name>A0A418SP37_9RHOB</name>
<dbReference type="OrthoDB" id="2633250at2"/>
<keyword evidence="6" id="KW-1185">Reference proteome</keyword>
<accession>A0A418SP37</accession>
<dbReference type="InterPro" id="IPR013658">
    <property type="entry name" value="SGL"/>
</dbReference>
<dbReference type="Gene3D" id="2.120.10.30">
    <property type="entry name" value="TolB, C-terminal domain"/>
    <property type="match status" value="1"/>
</dbReference>
<feature type="binding site" evidence="3">
    <location>
        <position position="97"/>
    </location>
    <ligand>
        <name>substrate</name>
    </ligand>
</feature>
<dbReference type="RefSeq" id="WP_119751397.1">
    <property type="nucleotide sequence ID" value="NZ_QZCG01000014.1"/>
</dbReference>
<feature type="active site" description="Proton donor/acceptor" evidence="2">
    <location>
        <position position="192"/>
    </location>
</feature>
<dbReference type="GO" id="GO:0019853">
    <property type="term" value="P:L-ascorbic acid biosynthetic process"/>
    <property type="evidence" value="ECO:0007669"/>
    <property type="project" value="TreeGrafter"/>
</dbReference>
<feature type="binding site" evidence="3">
    <location>
        <position position="142"/>
    </location>
    <ligand>
        <name>a divalent metal cation</name>
        <dbReference type="ChEBI" id="CHEBI:60240"/>
    </ligand>
</feature>
<feature type="binding site" evidence="3">
    <location>
        <position position="14"/>
    </location>
    <ligand>
        <name>a divalent metal cation</name>
        <dbReference type="ChEBI" id="CHEBI:60240"/>
    </ligand>
</feature>
<dbReference type="SUPFAM" id="SSF63829">
    <property type="entry name" value="Calcium-dependent phosphotriesterase"/>
    <property type="match status" value="1"/>
</dbReference>
<dbReference type="EMBL" id="QZCG01000014">
    <property type="protein sequence ID" value="RJE82713.1"/>
    <property type="molecule type" value="Genomic_DNA"/>
</dbReference>
<organism evidence="5 6">
    <name type="scientific">Paracoccus onubensis</name>
    <dbReference type="NCBI Taxonomy" id="1675788"/>
    <lineage>
        <taxon>Bacteria</taxon>
        <taxon>Pseudomonadati</taxon>
        <taxon>Pseudomonadota</taxon>
        <taxon>Alphaproteobacteria</taxon>
        <taxon>Rhodobacterales</taxon>
        <taxon>Paracoccaceae</taxon>
        <taxon>Paracoccus</taxon>
    </lineage>
</organism>
<protein>
    <submittedName>
        <fullName evidence="5">SMP-30/gluconolactonase/LRE family protein</fullName>
    </submittedName>
</protein>
<feature type="binding site" evidence="3">
    <location>
        <position position="192"/>
    </location>
    <ligand>
        <name>a divalent metal cation</name>
        <dbReference type="ChEBI" id="CHEBI:60240"/>
    </ligand>
</feature>
<dbReference type="PANTHER" id="PTHR10907:SF47">
    <property type="entry name" value="REGUCALCIN"/>
    <property type="match status" value="1"/>
</dbReference>
<dbReference type="PRINTS" id="PR01790">
    <property type="entry name" value="SMP30FAMILY"/>
</dbReference>
<evidence type="ECO:0000313" key="5">
    <source>
        <dbReference type="EMBL" id="RJE82713.1"/>
    </source>
</evidence>
<dbReference type="PANTHER" id="PTHR10907">
    <property type="entry name" value="REGUCALCIN"/>
    <property type="match status" value="1"/>
</dbReference>
<dbReference type="AlphaFoldDB" id="A0A418SP37"/>
<comment type="cofactor">
    <cofactor evidence="3">
        <name>Zn(2+)</name>
        <dbReference type="ChEBI" id="CHEBI:29105"/>
    </cofactor>
    <text evidence="3">Binds 1 divalent metal cation per subunit.</text>
</comment>
<feature type="domain" description="SMP-30/Gluconolactonase/LRE-like region" evidence="4">
    <location>
        <begin position="12"/>
        <end position="251"/>
    </location>
</feature>
<keyword evidence="3" id="KW-0862">Zinc</keyword>